<proteinExistence type="predicted"/>
<evidence type="ECO:0000313" key="1">
    <source>
        <dbReference type="EMBL" id="MBK7423681.1"/>
    </source>
</evidence>
<accession>A0A9D7FF65</accession>
<reference evidence="1" key="1">
    <citation type="submission" date="2020-10" db="EMBL/GenBank/DDBJ databases">
        <title>Connecting structure to function with the recovery of over 1000 high-quality activated sludge metagenome-assembled genomes encoding full-length rRNA genes using long-read sequencing.</title>
        <authorList>
            <person name="Singleton C.M."/>
            <person name="Petriglieri F."/>
            <person name="Kristensen J.M."/>
            <person name="Kirkegaard R.H."/>
            <person name="Michaelsen T.Y."/>
            <person name="Andersen M.H."/>
            <person name="Karst S.M."/>
            <person name="Dueholm M.S."/>
            <person name="Nielsen P.H."/>
            <person name="Albertsen M."/>
        </authorList>
    </citation>
    <scope>NUCLEOTIDE SEQUENCE</scope>
    <source>
        <strain evidence="1">EsbW_18-Q3-R4-48_MAXAC.044</strain>
    </source>
</reference>
<comment type="caution">
    <text evidence="1">The sequence shown here is derived from an EMBL/GenBank/DDBJ whole genome shotgun (WGS) entry which is preliminary data.</text>
</comment>
<dbReference type="EMBL" id="JADJNC010000017">
    <property type="protein sequence ID" value="MBK7423681.1"/>
    <property type="molecule type" value="Genomic_DNA"/>
</dbReference>
<dbReference type="Proteomes" id="UP000886602">
    <property type="component" value="Unassembled WGS sequence"/>
</dbReference>
<gene>
    <name evidence="1" type="ORF">IPJ48_11590</name>
</gene>
<evidence type="ECO:0000313" key="2">
    <source>
        <dbReference type="Proteomes" id="UP000886602"/>
    </source>
</evidence>
<protein>
    <submittedName>
        <fullName evidence="1">Uncharacterized protein</fullName>
    </submittedName>
</protein>
<sequence>MSKIPCALDFTGTNAIILTDADVNDLQTLTLSVTRHAEYQRNGWSRHPRRQRHWQCHSQWNGSAIVGNIGQCVGRSIQP</sequence>
<organism evidence="1 2">
    <name type="scientific">Candidatus Propionivibrio dominans</name>
    <dbReference type="NCBI Taxonomy" id="2954373"/>
    <lineage>
        <taxon>Bacteria</taxon>
        <taxon>Pseudomonadati</taxon>
        <taxon>Pseudomonadota</taxon>
        <taxon>Betaproteobacteria</taxon>
        <taxon>Rhodocyclales</taxon>
        <taxon>Rhodocyclaceae</taxon>
        <taxon>Propionivibrio</taxon>
    </lineage>
</organism>
<dbReference type="AlphaFoldDB" id="A0A9D7FF65"/>
<name>A0A9D7FF65_9RHOO</name>